<proteinExistence type="predicted"/>
<dbReference type="PROSITE" id="PS51269">
    <property type="entry name" value="COMM"/>
    <property type="match status" value="1"/>
</dbReference>
<dbReference type="WBParaSite" id="sdigi.contig445.g8369.t1">
    <property type="protein sequence ID" value="sdigi.contig445.g8369.t1"/>
    <property type="gene ID" value="sdigi.contig445.g8369"/>
</dbReference>
<name>A0A915PY91_9BILA</name>
<organism evidence="2 3">
    <name type="scientific">Setaria digitata</name>
    <dbReference type="NCBI Taxonomy" id="48799"/>
    <lineage>
        <taxon>Eukaryota</taxon>
        <taxon>Metazoa</taxon>
        <taxon>Ecdysozoa</taxon>
        <taxon>Nematoda</taxon>
        <taxon>Chromadorea</taxon>
        <taxon>Rhabditida</taxon>
        <taxon>Spirurina</taxon>
        <taxon>Spiruromorpha</taxon>
        <taxon>Filarioidea</taxon>
        <taxon>Setariidae</taxon>
        <taxon>Setaria</taxon>
    </lineage>
</organism>
<reference evidence="3" key="1">
    <citation type="submission" date="2022-11" db="UniProtKB">
        <authorList>
            <consortium name="WormBaseParasite"/>
        </authorList>
    </citation>
    <scope>IDENTIFICATION</scope>
</reference>
<evidence type="ECO:0000313" key="3">
    <source>
        <dbReference type="WBParaSite" id="sdigi.contig445.g8369.t1"/>
    </source>
</evidence>
<protein>
    <submittedName>
        <fullName evidence="3">COMM domain-containing protein</fullName>
    </submittedName>
</protein>
<sequence>MWQMCVVQLIEIEVCLKVDCLVNVAGSDESNRRGKMFVNIEFRTKGEEGAVKLRNVQISTSEFVGFLQQLREIQEESERNSL</sequence>
<evidence type="ECO:0000259" key="1">
    <source>
        <dbReference type="PROSITE" id="PS51269"/>
    </source>
</evidence>
<dbReference type="Proteomes" id="UP000887581">
    <property type="component" value="Unplaced"/>
</dbReference>
<keyword evidence="2" id="KW-1185">Reference proteome</keyword>
<dbReference type="InterPro" id="IPR017920">
    <property type="entry name" value="COMM"/>
</dbReference>
<dbReference type="AlphaFoldDB" id="A0A915PY91"/>
<accession>A0A915PY91</accession>
<evidence type="ECO:0000313" key="2">
    <source>
        <dbReference type="Proteomes" id="UP000887581"/>
    </source>
</evidence>
<feature type="domain" description="COMM" evidence="1">
    <location>
        <begin position="8"/>
        <end position="81"/>
    </location>
</feature>